<feature type="repeat" description="WD" evidence="3">
    <location>
        <begin position="893"/>
        <end position="934"/>
    </location>
</feature>
<feature type="domain" description="NACHT" evidence="5">
    <location>
        <begin position="272"/>
        <end position="417"/>
    </location>
</feature>
<reference evidence="6" key="1">
    <citation type="submission" date="2021-01" db="EMBL/GenBank/DDBJ databases">
        <authorList>
            <person name="Kaushik A."/>
        </authorList>
    </citation>
    <scope>NUCLEOTIDE SEQUENCE</scope>
    <source>
        <strain evidence="6">AG4-RS23</strain>
    </source>
</reference>
<protein>
    <recommendedName>
        <fullName evidence="5">NACHT domain-containing protein</fullName>
    </recommendedName>
</protein>
<dbReference type="InterPro" id="IPR056884">
    <property type="entry name" value="NPHP3-like_N"/>
</dbReference>
<evidence type="ECO:0000256" key="3">
    <source>
        <dbReference type="PROSITE-ProRule" id="PRU00221"/>
    </source>
</evidence>
<dbReference type="InterPro" id="IPR036322">
    <property type="entry name" value="WD40_repeat_dom_sf"/>
</dbReference>
<dbReference type="InterPro" id="IPR015943">
    <property type="entry name" value="WD40/YVTN_repeat-like_dom_sf"/>
</dbReference>
<feature type="compositionally biased region" description="Low complexity" evidence="4">
    <location>
        <begin position="23"/>
        <end position="35"/>
    </location>
</feature>
<evidence type="ECO:0000256" key="4">
    <source>
        <dbReference type="SAM" id="MobiDB-lite"/>
    </source>
</evidence>
<feature type="repeat" description="WD" evidence="3">
    <location>
        <begin position="850"/>
        <end position="891"/>
    </location>
</feature>
<comment type="caution">
    <text evidence="6">The sequence shown here is derived from an EMBL/GenBank/DDBJ whole genome shotgun (WGS) entry which is preliminary data.</text>
</comment>
<keyword evidence="2" id="KW-0677">Repeat</keyword>
<evidence type="ECO:0000256" key="2">
    <source>
        <dbReference type="ARBA" id="ARBA00022737"/>
    </source>
</evidence>
<dbReference type="PANTHER" id="PTHR44129">
    <property type="entry name" value="WD REPEAT-CONTAINING PROTEIN POP1"/>
    <property type="match status" value="1"/>
</dbReference>
<dbReference type="PRINTS" id="PR00320">
    <property type="entry name" value="GPROTEINBRPT"/>
</dbReference>
<feature type="repeat" description="WD" evidence="3">
    <location>
        <begin position="1132"/>
        <end position="1173"/>
    </location>
</feature>
<feature type="region of interest" description="Disordered" evidence="4">
    <location>
        <begin position="23"/>
        <end position="47"/>
    </location>
</feature>
<dbReference type="SUPFAM" id="SSF50978">
    <property type="entry name" value="WD40 repeat-like"/>
    <property type="match status" value="2"/>
</dbReference>
<dbReference type="InterPro" id="IPR050349">
    <property type="entry name" value="WD_LIS1/nudF_dynein_reg"/>
</dbReference>
<evidence type="ECO:0000313" key="6">
    <source>
        <dbReference type="EMBL" id="CAE6526693.1"/>
    </source>
</evidence>
<dbReference type="InterPro" id="IPR027417">
    <property type="entry name" value="P-loop_NTPase"/>
</dbReference>
<evidence type="ECO:0000259" key="5">
    <source>
        <dbReference type="PROSITE" id="PS50837"/>
    </source>
</evidence>
<dbReference type="CDD" id="cd00200">
    <property type="entry name" value="WD40"/>
    <property type="match status" value="1"/>
</dbReference>
<dbReference type="PROSITE" id="PS50837">
    <property type="entry name" value="NACHT"/>
    <property type="match status" value="1"/>
</dbReference>
<dbReference type="PROSITE" id="PS50082">
    <property type="entry name" value="WD_REPEATS_2"/>
    <property type="match status" value="6"/>
</dbReference>
<proteinExistence type="predicted"/>
<dbReference type="SMART" id="SM00320">
    <property type="entry name" value="WD40"/>
    <property type="match status" value="8"/>
</dbReference>
<organism evidence="6 7">
    <name type="scientific">Rhizoctonia solani</name>
    <dbReference type="NCBI Taxonomy" id="456999"/>
    <lineage>
        <taxon>Eukaryota</taxon>
        <taxon>Fungi</taxon>
        <taxon>Dikarya</taxon>
        <taxon>Basidiomycota</taxon>
        <taxon>Agaricomycotina</taxon>
        <taxon>Agaricomycetes</taxon>
        <taxon>Cantharellales</taxon>
        <taxon>Ceratobasidiaceae</taxon>
        <taxon>Rhizoctonia</taxon>
    </lineage>
</organism>
<feature type="repeat" description="WD" evidence="3">
    <location>
        <begin position="936"/>
        <end position="977"/>
    </location>
</feature>
<gene>
    <name evidence="6" type="ORF">RDB_LOCUS165649</name>
</gene>
<dbReference type="InterPro" id="IPR019775">
    <property type="entry name" value="WD40_repeat_CS"/>
</dbReference>
<sequence>MSSRGCASKPRKGLRAFIHNTFSRSSSNLPDSSTSSPPPAPRNVLSSGDSTQLINIHTSSAPATVSTETDATHTITNTIWNGLRSTLQGLGAVSDAFPTLSAAAGILLECFDGIEAAARSQQDYEELAKELATMGESLMEHIKPPTPAPMTKCISSVGIGIEQQAKLIKNKMTRGEGGRLLAAKEGEEDVIKQYRQIQSLFRQLQTNLGMSTWSIANEHLVNTRLEALNPAKQATYDSTLSSTVSRRLCTDGTRTEVLSNIDKWLQEPDTPAVYWMNGMAGTGKTTIACTFSDILERRKTLAASFFCTRTAADCRDTSRIIPTIAYQLARYSAPFQSSLYEILGGDPDAGSKNIQKQFERLIRDPLLKVKDAMPENPVVVIDALDECEDRMGVEAILEMLFRHAPDVPLRFFVTSRPEPEIYERMMLDVKARAALHLQDIEVSLVQADIELYLKEELSFMSPTAPQIEQLAQRSGSLFIYAATLVRYIRFGKRFANPRLRLQAVLGLTTESAKKHAEIDALYTVVLKSALEEARMEQKEADDVKLVLRTVLFAQEPISVETIAVLAGLDDPERVIFALQPLRSVLHQSEDTGLVSTLHASFPDFMCSSERSGEYFCDIVEHSQALAERCFVVMKEQLRFNICELESSFIPDKEVKNLQERIKLTISPTLAYACRYWGSHLALASASDGLLTILNEFIFHRLLFWMEVLSLRREISMGLQTILKTQQWLNQAALASSELAVMAEDARNFVTSFASSPVSRSTPHIYISCLPFCPRSSMVYKHYWKQTRGLLELDGSLMERRESAALAIWNMDWILYSVAYSSDGTRVAVGCNDNTVRILSAHDGTSLVDPLQGHSDAVRSVAFSPDSKLIASGSYDHTIRVWNAHNGALVVDPFVGHTDTVLSVAFSPDGKCIVSGSADKTIRIWNVEDGTLMRGPLEGHDAEVYCVAFSPDGNLIASGSDDRTVRLWNPQDGTLAAPPLQGHNGAVLSVAFTPDSTRLVSGSDDRTIRVWTTSEGSLATKPFEDHPERVNAVAISPDGRRVASGSDDCTVRVWNIDDGTLVAGPFTEHVWYIRSWAWDISSGEVIPSSLDQKLAFFISINMMQSGVYLPMIADDYSISVINANDGSIYAQSMRGHTDEPVSFGFSADDTHLITSSRNRTICVWDLHKSSLAAAPFRGHRGEVTYMAISPDHLRVVSCSGKDQTIQLSSSSTPFKHEDWALQGDGWVKNSSSELLFWIPPDIVSRDAWPSPHAEFIITMDGVLHIAQKELFIGDEWSKCQIGD</sequence>
<dbReference type="InterPro" id="IPR020472">
    <property type="entry name" value="WD40_PAC1"/>
</dbReference>
<dbReference type="Pfam" id="PF24883">
    <property type="entry name" value="NPHP3_N"/>
    <property type="match status" value="1"/>
</dbReference>
<dbReference type="InterPro" id="IPR001680">
    <property type="entry name" value="WD40_rpt"/>
</dbReference>
<evidence type="ECO:0000256" key="1">
    <source>
        <dbReference type="ARBA" id="ARBA00022574"/>
    </source>
</evidence>
<dbReference type="Gene3D" id="3.40.50.300">
    <property type="entry name" value="P-loop containing nucleotide triphosphate hydrolases"/>
    <property type="match status" value="1"/>
</dbReference>
<keyword evidence="1 3" id="KW-0853">WD repeat</keyword>
<dbReference type="InterPro" id="IPR007111">
    <property type="entry name" value="NACHT_NTPase"/>
</dbReference>
<dbReference type="Pfam" id="PF00400">
    <property type="entry name" value="WD40"/>
    <property type="match status" value="8"/>
</dbReference>
<evidence type="ECO:0000313" key="7">
    <source>
        <dbReference type="Proteomes" id="UP000663861"/>
    </source>
</evidence>
<name>A0A8H3HP16_9AGAM</name>
<dbReference type="PROSITE" id="PS00678">
    <property type="entry name" value="WD_REPEATS_1"/>
    <property type="match status" value="3"/>
</dbReference>
<dbReference type="SUPFAM" id="SSF52540">
    <property type="entry name" value="P-loop containing nucleoside triphosphate hydrolases"/>
    <property type="match status" value="1"/>
</dbReference>
<dbReference type="Gene3D" id="2.130.10.10">
    <property type="entry name" value="YVTN repeat-like/Quinoprotein amine dehydrogenase"/>
    <property type="match status" value="4"/>
</dbReference>
<dbReference type="Proteomes" id="UP000663861">
    <property type="component" value="Unassembled WGS sequence"/>
</dbReference>
<feature type="repeat" description="WD" evidence="3">
    <location>
        <begin position="979"/>
        <end position="1020"/>
    </location>
</feature>
<dbReference type="PROSITE" id="PS50294">
    <property type="entry name" value="WD_REPEATS_REGION"/>
    <property type="match status" value="6"/>
</dbReference>
<accession>A0A8H3HP16</accession>
<dbReference type="EMBL" id="CAJMWY010004284">
    <property type="protein sequence ID" value="CAE6526693.1"/>
    <property type="molecule type" value="Genomic_DNA"/>
</dbReference>
<feature type="repeat" description="WD" evidence="3">
    <location>
        <begin position="1022"/>
        <end position="1063"/>
    </location>
</feature>